<feature type="non-terminal residue" evidence="1">
    <location>
        <position position="38"/>
    </location>
</feature>
<dbReference type="EMBL" id="BARU01016231">
    <property type="protein sequence ID" value="GAH59597.1"/>
    <property type="molecule type" value="Genomic_DNA"/>
</dbReference>
<comment type="caution">
    <text evidence="1">The sequence shown here is derived from an EMBL/GenBank/DDBJ whole genome shotgun (WGS) entry which is preliminary data.</text>
</comment>
<dbReference type="AlphaFoldDB" id="X1GQY2"/>
<organism evidence="1">
    <name type="scientific">marine sediment metagenome</name>
    <dbReference type="NCBI Taxonomy" id="412755"/>
    <lineage>
        <taxon>unclassified sequences</taxon>
        <taxon>metagenomes</taxon>
        <taxon>ecological metagenomes</taxon>
    </lineage>
</organism>
<accession>X1GQY2</accession>
<feature type="non-terminal residue" evidence="1">
    <location>
        <position position="1"/>
    </location>
</feature>
<sequence>DTLLLTMMPEDVAKRYKQGDDTIAADHQDVAVVYADLI</sequence>
<evidence type="ECO:0000313" key="1">
    <source>
        <dbReference type="EMBL" id="GAH59597.1"/>
    </source>
</evidence>
<protein>
    <submittedName>
        <fullName evidence="1">Uncharacterized protein</fullName>
    </submittedName>
</protein>
<proteinExistence type="predicted"/>
<name>X1GQY2_9ZZZZ</name>
<gene>
    <name evidence="1" type="ORF">S03H2_27240</name>
</gene>
<reference evidence="1" key="1">
    <citation type="journal article" date="2014" name="Front. Microbiol.">
        <title>High frequency of phylogenetically diverse reductive dehalogenase-homologous genes in deep subseafloor sedimentary metagenomes.</title>
        <authorList>
            <person name="Kawai M."/>
            <person name="Futagami T."/>
            <person name="Toyoda A."/>
            <person name="Takaki Y."/>
            <person name="Nishi S."/>
            <person name="Hori S."/>
            <person name="Arai W."/>
            <person name="Tsubouchi T."/>
            <person name="Morono Y."/>
            <person name="Uchiyama I."/>
            <person name="Ito T."/>
            <person name="Fujiyama A."/>
            <person name="Inagaki F."/>
            <person name="Takami H."/>
        </authorList>
    </citation>
    <scope>NUCLEOTIDE SEQUENCE</scope>
    <source>
        <strain evidence="1">Expedition CK06-06</strain>
    </source>
</reference>